<dbReference type="PROSITE" id="PS00521">
    <property type="entry name" value="P5CR"/>
    <property type="match status" value="1"/>
</dbReference>
<reference evidence="16 17" key="1">
    <citation type="submission" date="2018-06" db="EMBL/GenBank/DDBJ databases">
        <authorList>
            <consortium name="Pathogen Informatics"/>
            <person name="Doyle S."/>
        </authorList>
    </citation>
    <scope>NUCLEOTIDE SEQUENCE [LARGE SCALE GENOMIC DNA]</scope>
    <source>
        <strain evidence="16 17">NCTC11621</strain>
    </source>
</reference>
<evidence type="ECO:0000256" key="8">
    <source>
        <dbReference type="ARBA" id="ARBA00050547"/>
    </source>
</evidence>
<dbReference type="PIRSF" id="PIRSF000193">
    <property type="entry name" value="Pyrrol-5-carb_rd"/>
    <property type="match status" value="1"/>
</dbReference>
<dbReference type="AlphaFoldDB" id="A0A379ESE4"/>
<gene>
    <name evidence="10 16" type="primary">proC</name>
    <name evidence="16" type="ORF">NCTC11621_00322</name>
</gene>
<dbReference type="SUPFAM" id="SSF51735">
    <property type="entry name" value="NAD(P)-binding Rossmann-fold domains"/>
    <property type="match status" value="1"/>
</dbReference>
<evidence type="ECO:0000259" key="15">
    <source>
        <dbReference type="Pfam" id="PF14748"/>
    </source>
</evidence>
<evidence type="ECO:0000256" key="11">
    <source>
        <dbReference type="NCBIfam" id="TIGR00112"/>
    </source>
</evidence>
<dbReference type="InterPro" id="IPR008927">
    <property type="entry name" value="6-PGluconate_DH-like_C_sf"/>
</dbReference>
<evidence type="ECO:0000256" key="9">
    <source>
        <dbReference type="ARBA" id="ARBA00052690"/>
    </source>
</evidence>
<evidence type="ECO:0000256" key="7">
    <source>
        <dbReference type="ARBA" id="ARBA00023002"/>
    </source>
</evidence>
<dbReference type="SUPFAM" id="SSF48179">
    <property type="entry name" value="6-phosphogluconate dehydrogenase C-terminal domain-like"/>
    <property type="match status" value="1"/>
</dbReference>
<dbReference type="NCBIfam" id="TIGR00112">
    <property type="entry name" value="proC"/>
    <property type="match status" value="1"/>
</dbReference>
<dbReference type="Gene3D" id="1.10.3730.10">
    <property type="entry name" value="ProC C-terminal domain-like"/>
    <property type="match status" value="1"/>
</dbReference>
<keyword evidence="7 10" id="KW-0560">Oxidoreductase</keyword>
<comment type="similarity">
    <text evidence="2 10 13">Belongs to the pyrroline-5-carboxylate reductase family.</text>
</comment>
<keyword evidence="5 10" id="KW-0641">Proline biosynthesis</keyword>
<comment type="function">
    <text evidence="10">Catalyzes the reduction of 1-pyrroline-5-carboxylate (PCA) to L-proline.</text>
</comment>
<dbReference type="InterPro" id="IPR053790">
    <property type="entry name" value="P5CR-like_CS"/>
</dbReference>
<dbReference type="Proteomes" id="UP000254704">
    <property type="component" value="Unassembled WGS sequence"/>
</dbReference>
<keyword evidence="4 10" id="KW-0028">Amino-acid biosynthesis</keyword>
<dbReference type="InterPro" id="IPR036291">
    <property type="entry name" value="NAD(P)-bd_dom_sf"/>
</dbReference>
<evidence type="ECO:0000256" key="3">
    <source>
        <dbReference type="ARBA" id="ARBA00022490"/>
    </source>
</evidence>
<sequence length="275" mass="29718">MQTKSICFIGGGNMAQAIIFGLLKQGYPATNITVCDPNIDKLNRFAQKGIQVVESNDISNQRAVKKSEVIFLAVKPQVLAEVCHSFSSVDFTDKLVISIAAGISQTRLSQLLPSAQHIIRVMPNTPALVSAGMSGLFAPANLPTELKHFAQDLLAAVGKTCWVEHEEDMHTVTAGSGSSPAYFFLFMEAMQKALVSMNLDETTARLLVQQSALGAAKMVVENPELAISTLRENVTSKGGTTAAALAIFNQQDLQQTVQQAMQACVERSQQMEKLF</sequence>
<dbReference type="Pfam" id="PF14748">
    <property type="entry name" value="P5CR_dimer"/>
    <property type="match status" value="1"/>
</dbReference>
<dbReference type="UniPathway" id="UPA00098">
    <property type="reaction ID" value="UER00361"/>
</dbReference>
<evidence type="ECO:0000256" key="5">
    <source>
        <dbReference type="ARBA" id="ARBA00022650"/>
    </source>
</evidence>
<dbReference type="RefSeq" id="WP_115322368.1">
    <property type="nucleotide sequence ID" value="NZ_CP085873.1"/>
</dbReference>
<comment type="catalytic activity">
    <reaction evidence="9 10 13">
        <text>L-proline + NADP(+) = (S)-1-pyrroline-5-carboxylate + NADPH + 2 H(+)</text>
        <dbReference type="Rhea" id="RHEA:14109"/>
        <dbReference type="ChEBI" id="CHEBI:15378"/>
        <dbReference type="ChEBI" id="CHEBI:17388"/>
        <dbReference type="ChEBI" id="CHEBI:57783"/>
        <dbReference type="ChEBI" id="CHEBI:58349"/>
        <dbReference type="ChEBI" id="CHEBI:60039"/>
        <dbReference type="EC" id="1.5.1.2"/>
    </reaction>
</comment>
<evidence type="ECO:0000256" key="1">
    <source>
        <dbReference type="ARBA" id="ARBA00005205"/>
    </source>
</evidence>
<organism evidence="16 17">
    <name type="scientific">Pasteurella canis</name>
    <dbReference type="NCBI Taxonomy" id="753"/>
    <lineage>
        <taxon>Bacteria</taxon>
        <taxon>Pseudomonadati</taxon>
        <taxon>Pseudomonadota</taxon>
        <taxon>Gammaproteobacteria</taxon>
        <taxon>Pasteurellales</taxon>
        <taxon>Pasteurellaceae</taxon>
        <taxon>Pasteurella</taxon>
    </lineage>
</organism>
<evidence type="ECO:0000259" key="14">
    <source>
        <dbReference type="Pfam" id="PF03807"/>
    </source>
</evidence>
<dbReference type="EC" id="1.5.1.2" evidence="10 11"/>
<feature type="domain" description="Pyrroline-5-carboxylate reductase catalytic N-terminal" evidence="14">
    <location>
        <begin position="6"/>
        <end position="102"/>
    </location>
</feature>
<evidence type="ECO:0000256" key="6">
    <source>
        <dbReference type="ARBA" id="ARBA00022857"/>
    </source>
</evidence>
<dbReference type="GO" id="GO:0055129">
    <property type="term" value="P:L-proline biosynthetic process"/>
    <property type="evidence" value="ECO:0007669"/>
    <property type="project" value="UniProtKB-UniRule"/>
</dbReference>
<dbReference type="InterPro" id="IPR029036">
    <property type="entry name" value="P5CR_dimer"/>
</dbReference>
<dbReference type="PANTHER" id="PTHR11645">
    <property type="entry name" value="PYRROLINE-5-CARBOXYLATE REDUCTASE"/>
    <property type="match status" value="1"/>
</dbReference>
<dbReference type="FunFam" id="1.10.3730.10:FF:000001">
    <property type="entry name" value="Pyrroline-5-carboxylate reductase"/>
    <property type="match status" value="1"/>
</dbReference>
<keyword evidence="3 10" id="KW-0963">Cytoplasm</keyword>
<dbReference type="GO" id="GO:0005737">
    <property type="term" value="C:cytoplasm"/>
    <property type="evidence" value="ECO:0007669"/>
    <property type="project" value="UniProtKB-SubCell"/>
</dbReference>
<dbReference type="Pfam" id="PF03807">
    <property type="entry name" value="F420_oxidored"/>
    <property type="match status" value="1"/>
</dbReference>
<dbReference type="EMBL" id="UGTV01000015">
    <property type="protein sequence ID" value="SUC08921.1"/>
    <property type="molecule type" value="Genomic_DNA"/>
</dbReference>
<evidence type="ECO:0000256" key="2">
    <source>
        <dbReference type="ARBA" id="ARBA00005525"/>
    </source>
</evidence>
<evidence type="ECO:0000313" key="16">
    <source>
        <dbReference type="EMBL" id="SUC08921.1"/>
    </source>
</evidence>
<keyword evidence="6 10" id="KW-0521">NADP</keyword>
<feature type="binding site" evidence="12">
    <location>
        <begin position="9"/>
        <end position="14"/>
    </location>
    <ligand>
        <name>NADP(+)</name>
        <dbReference type="ChEBI" id="CHEBI:58349"/>
    </ligand>
</feature>
<dbReference type="PANTHER" id="PTHR11645:SF0">
    <property type="entry name" value="PYRROLINE-5-CARBOXYLATE REDUCTASE 3"/>
    <property type="match status" value="1"/>
</dbReference>
<name>A0A379ESE4_9PAST</name>
<protein>
    <recommendedName>
        <fullName evidence="10 11">Pyrroline-5-carboxylate reductase</fullName>
        <shortName evidence="10">P5C reductase</shortName>
        <shortName evidence="10">P5CR</shortName>
        <ecNumber evidence="10 11">1.5.1.2</ecNumber>
    </recommendedName>
    <alternativeName>
        <fullName evidence="10">PCA reductase</fullName>
    </alternativeName>
</protein>
<dbReference type="InterPro" id="IPR000304">
    <property type="entry name" value="Pyrroline-COOH_reductase"/>
</dbReference>
<dbReference type="InterPro" id="IPR028939">
    <property type="entry name" value="P5C_Rdtase_cat_N"/>
</dbReference>
<dbReference type="Gene3D" id="3.40.50.720">
    <property type="entry name" value="NAD(P)-binding Rossmann-like Domain"/>
    <property type="match status" value="1"/>
</dbReference>
<comment type="pathway">
    <text evidence="1 10 13">Amino-acid biosynthesis; L-proline biosynthesis; L-proline from L-glutamate 5-semialdehyde: step 1/1.</text>
</comment>
<evidence type="ECO:0000256" key="4">
    <source>
        <dbReference type="ARBA" id="ARBA00022605"/>
    </source>
</evidence>
<evidence type="ECO:0000313" key="17">
    <source>
        <dbReference type="Proteomes" id="UP000254704"/>
    </source>
</evidence>
<feature type="domain" description="Pyrroline-5-carboxylate reductase dimerisation" evidence="15">
    <location>
        <begin position="166"/>
        <end position="271"/>
    </location>
</feature>
<evidence type="ECO:0000256" key="12">
    <source>
        <dbReference type="PIRSR" id="PIRSR000193-1"/>
    </source>
</evidence>
<evidence type="ECO:0000256" key="13">
    <source>
        <dbReference type="RuleBase" id="RU003903"/>
    </source>
</evidence>
<proteinExistence type="inferred from homology"/>
<comment type="catalytic activity">
    <reaction evidence="8 10">
        <text>L-proline + NAD(+) = (S)-1-pyrroline-5-carboxylate + NADH + 2 H(+)</text>
        <dbReference type="Rhea" id="RHEA:14105"/>
        <dbReference type="ChEBI" id="CHEBI:15378"/>
        <dbReference type="ChEBI" id="CHEBI:17388"/>
        <dbReference type="ChEBI" id="CHEBI:57540"/>
        <dbReference type="ChEBI" id="CHEBI:57945"/>
        <dbReference type="ChEBI" id="CHEBI:60039"/>
        <dbReference type="EC" id="1.5.1.2"/>
    </reaction>
</comment>
<dbReference type="FunFam" id="3.40.50.720:FF:000105">
    <property type="entry name" value="Pyrroline-5-carboxylate reductase"/>
    <property type="match status" value="1"/>
</dbReference>
<feature type="binding site" evidence="12">
    <location>
        <begin position="73"/>
        <end position="76"/>
    </location>
    <ligand>
        <name>NADP(+)</name>
        <dbReference type="ChEBI" id="CHEBI:58349"/>
    </ligand>
</feature>
<accession>A0A379ESE4</accession>
<feature type="binding site" evidence="12">
    <location>
        <position position="60"/>
    </location>
    <ligand>
        <name>NADPH</name>
        <dbReference type="ChEBI" id="CHEBI:57783"/>
    </ligand>
</feature>
<dbReference type="HAMAP" id="MF_01925">
    <property type="entry name" value="P5C_reductase"/>
    <property type="match status" value="1"/>
</dbReference>
<comment type="subcellular location">
    <subcellularLocation>
        <location evidence="10">Cytoplasm</location>
    </subcellularLocation>
</comment>
<evidence type="ECO:0000256" key="10">
    <source>
        <dbReference type="HAMAP-Rule" id="MF_01925"/>
    </source>
</evidence>
<dbReference type="GO" id="GO:0004735">
    <property type="term" value="F:pyrroline-5-carboxylate reductase activity"/>
    <property type="evidence" value="ECO:0007669"/>
    <property type="project" value="UniProtKB-UniRule"/>
</dbReference>